<organism evidence="2 3">
    <name type="scientific">Physcomitrium patens</name>
    <name type="common">Spreading-leaved earth moss</name>
    <name type="synonym">Physcomitrella patens</name>
    <dbReference type="NCBI Taxonomy" id="3218"/>
    <lineage>
        <taxon>Eukaryota</taxon>
        <taxon>Viridiplantae</taxon>
        <taxon>Streptophyta</taxon>
        <taxon>Embryophyta</taxon>
        <taxon>Bryophyta</taxon>
        <taxon>Bryophytina</taxon>
        <taxon>Bryopsida</taxon>
        <taxon>Funariidae</taxon>
        <taxon>Funariales</taxon>
        <taxon>Funariaceae</taxon>
        <taxon>Physcomitrium</taxon>
    </lineage>
</organism>
<dbReference type="InterPro" id="IPR005069">
    <property type="entry name" value="Nucl-diP-sugar_transferase"/>
</dbReference>
<protein>
    <recommendedName>
        <fullName evidence="1">Nucleotide-diphospho-sugar transferase domain-containing protein</fullName>
    </recommendedName>
</protein>
<feature type="domain" description="Nucleotide-diphospho-sugar transferase" evidence="1">
    <location>
        <begin position="151"/>
        <end position="323"/>
    </location>
</feature>
<name>A0A7I4F818_PHYPA</name>
<dbReference type="PANTHER" id="PTHR46038:SF38">
    <property type="entry name" value="GLYCOSYLTRANSFERASE-RELATED"/>
    <property type="match status" value="1"/>
</dbReference>
<dbReference type="Pfam" id="PF03407">
    <property type="entry name" value="Nucleotid_trans"/>
    <property type="match status" value="1"/>
</dbReference>
<proteinExistence type="predicted"/>
<keyword evidence="3" id="KW-1185">Reference proteome</keyword>
<dbReference type="Gramene" id="Pp3c17_22320V3.2">
    <property type="protein sequence ID" value="Pp3c17_22320V3.2"/>
    <property type="gene ID" value="Pp3c17_22320"/>
</dbReference>
<gene>
    <name evidence="2" type="primary">LOC112294034</name>
</gene>
<reference evidence="2 3" key="1">
    <citation type="journal article" date="2008" name="Science">
        <title>The Physcomitrella genome reveals evolutionary insights into the conquest of land by plants.</title>
        <authorList>
            <person name="Rensing S."/>
            <person name="Lang D."/>
            <person name="Zimmer A."/>
            <person name="Terry A."/>
            <person name="Salamov A."/>
            <person name="Shapiro H."/>
            <person name="Nishiyama T."/>
            <person name="Perroud P.-F."/>
            <person name="Lindquist E."/>
            <person name="Kamisugi Y."/>
            <person name="Tanahashi T."/>
            <person name="Sakakibara K."/>
            <person name="Fujita T."/>
            <person name="Oishi K."/>
            <person name="Shin-I T."/>
            <person name="Kuroki Y."/>
            <person name="Toyoda A."/>
            <person name="Suzuki Y."/>
            <person name="Hashimoto A."/>
            <person name="Yamaguchi K."/>
            <person name="Sugano A."/>
            <person name="Kohara Y."/>
            <person name="Fujiyama A."/>
            <person name="Anterola A."/>
            <person name="Aoki S."/>
            <person name="Ashton N."/>
            <person name="Barbazuk W.B."/>
            <person name="Barker E."/>
            <person name="Bennetzen J."/>
            <person name="Bezanilla M."/>
            <person name="Blankenship R."/>
            <person name="Cho S.H."/>
            <person name="Dutcher S."/>
            <person name="Estelle M."/>
            <person name="Fawcett J.A."/>
            <person name="Gundlach H."/>
            <person name="Hanada K."/>
            <person name="Heyl A."/>
            <person name="Hicks K.A."/>
            <person name="Hugh J."/>
            <person name="Lohr M."/>
            <person name="Mayer K."/>
            <person name="Melkozernov A."/>
            <person name="Murata T."/>
            <person name="Nelson D."/>
            <person name="Pils B."/>
            <person name="Prigge M."/>
            <person name="Reiss B."/>
            <person name="Renner T."/>
            <person name="Rombauts S."/>
            <person name="Rushton P."/>
            <person name="Sanderfoot A."/>
            <person name="Schween G."/>
            <person name="Shiu S.-H."/>
            <person name="Stueber K."/>
            <person name="Theodoulou F.L."/>
            <person name="Tu H."/>
            <person name="Van de Peer Y."/>
            <person name="Verrier P.J."/>
            <person name="Waters E."/>
            <person name="Wood A."/>
            <person name="Yang L."/>
            <person name="Cove D."/>
            <person name="Cuming A."/>
            <person name="Hasebe M."/>
            <person name="Lucas S."/>
            <person name="Mishler D.B."/>
            <person name="Reski R."/>
            <person name="Grigoriev I."/>
            <person name="Quatrano R.S."/>
            <person name="Boore J.L."/>
        </authorList>
    </citation>
    <scope>NUCLEOTIDE SEQUENCE [LARGE SCALE GENOMIC DNA]</scope>
    <source>
        <strain evidence="2 3">cv. Gransden 2004</strain>
    </source>
</reference>
<reference evidence="2 3" key="2">
    <citation type="journal article" date="2018" name="Plant J.">
        <title>The Physcomitrella patens chromosome-scale assembly reveals moss genome structure and evolution.</title>
        <authorList>
            <person name="Lang D."/>
            <person name="Ullrich K.K."/>
            <person name="Murat F."/>
            <person name="Fuchs J."/>
            <person name="Jenkins J."/>
            <person name="Haas F.B."/>
            <person name="Piednoel M."/>
            <person name="Gundlach H."/>
            <person name="Van Bel M."/>
            <person name="Meyberg R."/>
            <person name="Vives C."/>
            <person name="Morata J."/>
            <person name="Symeonidi A."/>
            <person name="Hiss M."/>
            <person name="Muchero W."/>
            <person name="Kamisugi Y."/>
            <person name="Saleh O."/>
            <person name="Blanc G."/>
            <person name="Decker E.L."/>
            <person name="van Gessel N."/>
            <person name="Grimwood J."/>
            <person name="Hayes R.D."/>
            <person name="Graham S.W."/>
            <person name="Gunter L.E."/>
            <person name="McDaniel S.F."/>
            <person name="Hoernstein S.N.W."/>
            <person name="Larsson A."/>
            <person name="Li F.W."/>
            <person name="Perroud P.F."/>
            <person name="Phillips J."/>
            <person name="Ranjan P."/>
            <person name="Rokshar D.S."/>
            <person name="Rothfels C.J."/>
            <person name="Schneider L."/>
            <person name="Shu S."/>
            <person name="Stevenson D.W."/>
            <person name="Thummler F."/>
            <person name="Tillich M."/>
            <person name="Villarreal Aguilar J.C."/>
            <person name="Widiez T."/>
            <person name="Wong G.K."/>
            <person name="Wymore A."/>
            <person name="Zhang Y."/>
            <person name="Zimmer A.D."/>
            <person name="Quatrano R.S."/>
            <person name="Mayer K.F.X."/>
            <person name="Goodstein D."/>
            <person name="Casacuberta J.M."/>
            <person name="Vandepoele K."/>
            <person name="Reski R."/>
            <person name="Cuming A.C."/>
            <person name="Tuskan G.A."/>
            <person name="Maumus F."/>
            <person name="Salse J."/>
            <person name="Schmutz J."/>
            <person name="Rensing S.A."/>
        </authorList>
    </citation>
    <scope>NUCLEOTIDE SEQUENCE [LARGE SCALE GENOMIC DNA]</scope>
    <source>
        <strain evidence="2 3">cv. Gransden 2004</strain>
    </source>
</reference>
<reference evidence="2" key="3">
    <citation type="submission" date="2020-12" db="UniProtKB">
        <authorList>
            <consortium name="EnsemblPlants"/>
        </authorList>
    </citation>
    <scope>IDENTIFICATION</scope>
</reference>
<dbReference type="AlphaFoldDB" id="A0A7I4F818"/>
<dbReference type="InterPro" id="IPR044821">
    <property type="entry name" value="At1g28695/At4g15970-like"/>
</dbReference>
<evidence type="ECO:0000259" key="1">
    <source>
        <dbReference type="Pfam" id="PF03407"/>
    </source>
</evidence>
<evidence type="ECO:0000313" key="2">
    <source>
        <dbReference type="EnsemblPlants" id="Pp3c17_22320V3.2"/>
    </source>
</evidence>
<dbReference type="Proteomes" id="UP000006727">
    <property type="component" value="Chromosome 17"/>
</dbReference>
<sequence>MRFRKTVSVVAVVATLLVLPYLFMSFTNPVDQLLCRAFPSVKFPNNSDASKSVPEQRISSAETTINNLTAVLNSTLSKSHPDKALSNVLNKSTVPESASSSFDGLEAMLSSVATADKTVIVTTLNQAWAAKDAMIDTFLESFHKGENTQFLLNHLVIVALDHRSLERCRELHHHCFMLRTEGVDFTSRKRYMTEDFLKMMWRRMSLLRTILEMGYNFVFTDADILWFRNPFDHFANNTDFQISSDKYRGNPYSFYNRPNCGYQYTRSNNRTIAMYRHWCQGGEENPSIDEQSVLKVMLKRNEIATYNVKIRFLETERFSGFCEVLSINSFLFILIKQC</sequence>
<dbReference type="PANTHER" id="PTHR46038">
    <property type="entry name" value="EXPRESSED PROTEIN-RELATED"/>
    <property type="match status" value="1"/>
</dbReference>
<dbReference type="EMBL" id="ABEU02000017">
    <property type="status" value="NOT_ANNOTATED_CDS"/>
    <property type="molecule type" value="Genomic_DNA"/>
</dbReference>
<accession>A0A7I4F818</accession>
<evidence type="ECO:0000313" key="3">
    <source>
        <dbReference type="Proteomes" id="UP000006727"/>
    </source>
</evidence>
<dbReference type="EnsemblPlants" id="Pp3c17_22320V3.2">
    <property type="protein sequence ID" value="Pp3c17_22320V3.2"/>
    <property type="gene ID" value="Pp3c17_22320"/>
</dbReference>